<keyword evidence="5" id="KW-0539">Nucleus</keyword>
<feature type="compositionally biased region" description="Basic and acidic residues" evidence="6">
    <location>
        <begin position="1096"/>
        <end position="1106"/>
    </location>
</feature>
<dbReference type="GO" id="GO:0042791">
    <property type="term" value="P:5S class rRNA transcription by RNA polymerase III"/>
    <property type="evidence" value="ECO:0007669"/>
    <property type="project" value="TreeGrafter"/>
</dbReference>
<dbReference type="GO" id="GO:0006384">
    <property type="term" value="P:transcription initiation at RNA polymerase III promoter"/>
    <property type="evidence" value="ECO:0007669"/>
    <property type="project" value="InterPro"/>
</dbReference>
<evidence type="ECO:0000259" key="8">
    <source>
        <dbReference type="Pfam" id="PF24101"/>
    </source>
</evidence>
<feature type="domain" description="B-block binding subunit of TFIIIC" evidence="7">
    <location>
        <begin position="131"/>
        <end position="204"/>
    </location>
</feature>
<dbReference type="InterPro" id="IPR044210">
    <property type="entry name" value="Tfc3-like"/>
</dbReference>
<sequence>DGFIGTRKFLWSKIRTFNGFSFYVLPVDPTPYIRFTREKTLMQQEMDVYYYPNVYVPKKLFPVNVPGVLGSCEHFRTRKDVGKEIIESLWSYNDVKERFGDRLTVVASQKLRTYFLTGCHTLPSAINPKLYRLLEAIAKSRYNGVPISGSDGLLSIGESSSTIFYFRKILRSRKIVMSQPYIARDPVKQNLRRTTLLHCFRYFRPLPYPLALLLEKISNALEETPTKMMLPHTIRSKFNIGRRSYLRIVKFGEKEGCLKVISLPFNTACGVLCGTEEESEVTADLLLKDDVTMAAAADEGDHTNPCLVDGLGRRYVREAAIVYLQRPFDMQTWMQHSSATTKVDYDSGDEEDLTCSTYDGETVDGDRSQTDMKDDFVVNVVNGPFYTPNINTEASLVVQLCRHLSSSPTPMTNNDIISFFNVSYKTTARYAQSLSSLGKLLASKLSAGQAFTLSYRYITETEAIEYLQSIGSQASSLGPSNYFNQRKIRRDFILKNLEEVKVYPSLCRLRQLIWDEEEKEGLTGKMDRKSLIRIIEGLLKEKLIKFITMKITNKDELKMICHPSIDTDSPELINCVLLEKQRIYARHTKTYDADSTPSVDVNVQNEPALDLRPIPAVQAITRKELELIRLPDRNVSRLRRRYLLHHYLYYVVHGLPKDAQPISDTPSPWAPVYNMKSAQYRFVCPHPPPPDFPPGWVSINDLVKGMPLGLYLAIANPASAPRLLLEWLSILPGDNMRMAWRTIISEQAKEANLHSEFAGTTAEVDADYDGAEVIRKLELLRCPLSKVPILGGPRGGLNSWLLSRYNVNRLYSVVEQLSSHGLLTLHGQSLQGALPMVNIFVHKKASILDTRFAAPTRHIIVDTSRCSTLHYYFDSLAAVDNYWLNFRAIFIYTPVGFTRFWDPSLINFTDSKPPILQVERPDQVVDEGQLPQLPLVTIKNSCQAKLTHEEYSTAPRALLGAGGTHCVLYTFKSPFEEVGYGTNEQGAAVQNKPIYPTPSALRPVLSTNELAFLYGAFEPGVMTTGDGAFWPWTVQLFYKKVPLSPLPPPPALPAWLFRNRIRRFPFRVSEEYEGQSCLGWPFASTESVRSQGSDSRASECGRKQANDESGDSLSPTSTKQLQQDGDSSFDELYSTVPSRKRRLRKNPTITHINRKSNRRDYRLGDRRALDSRDVEIRKSLLCRRASWSKLEDQLLLTCRVASLFLVGHTREYVCVPYVLVRDQLHHYLPIESGDKTSLACARRLKFLLVVRSSDRSCADILLTQVSSNPELISKYNIGRNAWAAIYNRDPEEALQMFRDLVALIIEYFQPELRERARAIQLLNSTSVTVLSSSTQTAMADADSKVQLLDANQSRFTRDWLLISREDLRRKYEFVLLASVSNEFVLPDIGQSRSAIVAEALRNYLLAAVRIGLESSRPRDTAVFNRTLRQYPFEQLSQAVKALARTDTMRRVKLFEESDLNVFKQFNLRLTLRLCGWCNLQFFVFVRFFVEAVNLKKQFLDSIKTAETAADKPLCITRNNFSDGCSGGLVALFSEFMLHPETIDVLVSFDTSCISLLSRPCVSLDDRRAILNEEKTKRVKVSPKDGAFHNTHNDITCKKQLQETMETKPRLVPNGDQTVAPEFHADGDGDDETVTEPQSACFDFRQFSDSTHIGMTMALLDSNAGDSDVATASISEALLAMFSSSAGGKSTGKAPRIDIRLSLNGGYIEACCKPETARTSAIPVVCSDPAYKDVCRAVFKKFLEPLQWRAGPCDAASVTTAGDKARLLAFISAGADLGRKTSEIAAEFGDTAQTCGLLQALVDESLVFMLGLTEPRYVFRANLRLWLVHVKESDPQQKAKRRRLAPSPAPPLVPCSITLTREDPMLLAKKACLRLDHVNPVTESLSSIPSESSSQPDKDFYFFPQPWVTETGLVKPSLFTHLIKAVCSTILRMSGTVMERLAWEYRFFLSPVSFRIFCFLLQDLKLIRIFRATVASSSTSLFSKPSAVEYSTDRNLLAPANELTVRLEPTFVSRCITACECFAECIGVTPDSPHPYVSFTTSRNPRRSTVLKRKEENTDAPDSQL</sequence>
<evidence type="ECO:0000256" key="1">
    <source>
        <dbReference type="ARBA" id="ARBA00004123"/>
    </source>
</evidence>
<dbReference type="InterPro" id="IPR056467">
    <property type="entry name" value="eWH_GTF3C1"/>
</dbReference>
<feature type="non-terminal residue" evidence="9">
    <location>
        <position position="1"/>
    </location>
</feature>
<keyword evidence="2" id="KW-0597">Phosphoprotein</keyword>
<dbReference type="GO" id="GO:0000127">
    <property type="term" value="C:transcription factor TFIIIC complex"/>
    <property type="evidence" value="ECO:0007669"/>
    <property type="project" value="InterPro"/>
</dbReference>
<dbReference type="CDD" id="cd16169">
    <property type="entry name" value="Tau138_eWH"/>
    <property type="match status" value="1"/>
</dbReference>
<dbReference type="PANTHER" id="PTHR15180:SF1">
    <property type="entry name" value="GENERAL TRANSCRIPTION FACTOR 3C POLYPEPTIDE 1"/>
    <property type="match status" value="1"/>
</dbReference>
<evidence type="ECO:0000256" key="4">
    <source>
        <dbReference type="ARBA" id="ARBA00023163"/>
    </source>
</evidence>
<evidence type="ECO:0000256" key="5">
    <source>
        <dbReference type="ARBA" id="ARBA00023242"/>
    </source>
</evidence>
<gene>
    <name evidence="9" type="ORF">TR161728</name>
</gene>
<dbReference type="InterPro" id="IPR007309">
    <property type="entry name" value="TFIIIC_Bblock-bd"/>
</dbReference>
<protein>
    <submittedName>
        <fullName evidence="9">Uncharacterized protein</fullName>
    </submittedName>
</protein>
<feature type="domain" description="GTF3C1 extended winged-helix" evidence="8">
    <location>
        <begin position="488"/>
        <end position="577"/>
    </location>
</feature>
<keyword evidence="3" id="KW-0238">DNA-binding</keyword>
<feature type="compositionally biased region" description="Polar residues" evidence="6">
    <location>
        <begin position="1111"/>
        <end position="1126"/>
    </location>
</feature>
<accession>A0A0X3NTZ1</accession>
<dbReference type="EMBL" id="GEEE01020177">
    <property type="protein sequence ID" value="JAP43048.1"/>
    <property type="molecule type" value="Transcribed_RNA"/>
</dbReference>
<dbReference type="GO" id="GO:0003677">
    <property type="term" value="F:DNA binding"/>
    <property type="evidence" value="ECO:0007669"/>
    <property type="project" value="UniProtKB-KW"/>
</dbReference>
<feature type="region of interest" description="Disordered" evidence="6">
    <location>
        <begin position="2036"/>
        <end position="2064"/>
    </location>
</feature>
<keyword evidence="4" id="KW-0804">Transcription</keyword>
<organism evidence="9">
    <name type="scientific">Schistocephalus solidus</name>
    <name type="common">Tapeworm</name>
    <dbReference type="NCBI Taxonomy" id="70667"/>
    <lineage>
        <taxon>Eukaryota</taxon>
        <taxon>Metazoa</taxon>
        <taxon>Spiralia</taxon>
        <taxon>Lophotrochozoa</taxon>
        <taxon>Platyhelminthes</taxon>
        <taxon>Cestoda</taxon>
        <taxon>Eucestoda</taxon>
        <taxon>Diphyllobothriidea</taxon>
        <taxon>Diphyllobothriidae</taxon>
        <taxon>Schistocephalus</taxon>
    </lineage>
</organism>
<evidence type="ECO:0000256" key="6">
    <source>
        <dbReference type="SAM" id="MobiDB-lite"/>
    </source>
</evidence>
<proteinExistence type="predicted"/>
<dbReference type="InterPro" id="IPR035625">
    <property type="entry name" value="Tfc3-like_eWH"/>
</dbReference>
<dbReference type="PANTHER" id="PTHR15180">
    <property type="entry name" value="GENERAL TRANSCRIPTION FACTOR 3C POLYPEPTIDE 1"/>
    <property type="match status" value="1"/>
</dbReference>
<reference evidence="9" key="1">
    <citation type="submission" date="2016-01" db="EMBL/GenBank/DDBJ databases">
        <title>Reference transcriptome for the parasite Schistocephalus solidus: insights into the molecular evolution of parasitism.</title>
        <authorList>
            <person name="Hebert F.O."/>
            <person name="Grambauer S."/>
            <person name="Barber I."/>
            <person name="Landry C.R."/>
            <person name="Aubin-Horth N."/>
        </authorList>
    </citation>
    <scope>NUCLEOTIDE SEQUENCE</scope>
</reference>
<name>A0A0X3NTZ1_SCHSO</name>
<evidence type="ECO:0000259" key="7">
    <source>
        <dbReference type="Pfam" id="PF04182"/>
    </source>
</evidence>
<feature type="region of interest" description="Disordered" evidence="6">
    <location>
        <begin position="1091"/>
        <end position="1129"/>
    </location>
</feature>
<dbReference type="GO" id="GO:0005634">
    <property type="term" value="C:nucleus"/>
    <property type="evidence" value="ECO:0007669"/>
    <property type="project" value="UniProtKB-SubCell"/>
</dbReference>
<comment type="subcellular location">
    <subcellularLocation>
        <location evidence="1">Nucleus</location>
    </subcellularLocation>
</comment>
<evidence type="ECO:0000313" key="9">
    <source>
        <dbReference type="EMBL" id="JAP43048.1"/>
    </source>
</evidence>
<evidence type="ECO:0000256" key="2">
    <source>
        <dbReference type="ARBA" id="ARBA00022553"/>
    </source>
</evidence>
<evidence type="ECO:0000256" key="3">
    <source>
        <dbReference type="ARBA" id="ARBA00023125"/>
    </source>
</evidence>
<dbReference type="Pfam" id="PF04182">
    <property type="entry name" value="B-block_TFIIIC"/>
    <property type="match status" value="1"/>
</dbReference>
<dbReference type="Pfam" id="PF24101">
    <property type="entry name" value="WHD_GTF3C1"/>
    <property type="match status" value="1"/>
</dbReference>